<gene>
    <name evidence="1" type="ORF">HNR53_000330</name>
</gene>
<dbReference type="RefSeq" id="WP_184521991.1">
    <property type="nucleotide sequence ID" value="NZ_JACHGK010000001.1"/>
</dbReference>
<evidence type="ECO:0000313" key="2">
    <source>
        <dbReference type="Proteomes" id="UP000531594"/>
    </source>
</evidence>
<name>A0A7X0LUN1_9BACI</name>
<keyword evidence="2" id="KW-1185">Reference proteome</keyword>
<comment type="caution">
    <text evidence="1">The sequence shown here is derived from an EMBL/GenBank/DDBJ whole genome shotgun (WGS) entry which is preliminary data.</text>
</comment>
<dbReference type="EMBL" id="JACHGK010000001">
    <property type="protein sequence ID" value="MBB6443742.1"/>
    <property type="molecule type" value="Genomic_DNA"/>
</dbReference>
<dbReference type="AlphaFoldDB" id="A0A7X0LUN1"/>
<protein>
    <submittedName>
        <fullName evidence="1">Uncharacterized protein</fullName>
    </submittedName>
</protein>
<organism evidence="1 2">
    <name type="scientific">Bacillus benzoevorans</name>
    <dbReference type="NCBI Taxonomy" id="1456"/>
    <lineage>
        <taxon>Bacteria</taxon>
        <taxon>Bacillati</taxon>
        <taxon>Bacillota</taxon>
        <taxon>Bacilli</taxon>
        <taxon>Bacillales</taxon>
        <taxon>Bacillaceae</taxon>
        <taxon>Bacillus</taxon>
    </lineage>
</organism>
<reference evidence="1 2" key="1">
    <citation type="submission" date="2020-08" db="EMBL/GenBank/DDBJ databases">
        <title>Genomic Encyclopedia of Type Strains, Phase IV (KMG-IV): sequencing the most valuable type-strain genomes for metagenomic binning, comparative biology and taxonomic classification.</title>
        <authorList>
            <person name="Goeker M."/>
        </authorList>
    </citation>
    <scope>NUCLEOTIDE SEQUENCE [LARGE SCALE GENOMIC DNA]</scope>
    <source>
        <strain evidence="1 2">DSM 5391</strain>
    </source>
</reference>
<sequence length="53" mass="5741">MKWLGNGSASDISVGSGLKIMKSTYDIAMAPIRDENKGKGGMTCWCRLSCSQR</sequence>
<accession>A0A7X0LUN1</accession>
<evidence type="ECO:0000313" key="1">
    <source>
        <dbReference type="EMBL" id="MBB6443742.1"/>
    </source>
</evidence>
<dbReference type="Proteomes" id="UP000531594">
    <property type="component" value="Unassembled WGS sequence"/>
</dbReference>
<proteinExistence type="predicted"/>